<dbReference type="SUPFAM" id="SSF54236">
    <property type="entry name" value="Ubiquitin-like"/>
    <property type="match status" value="1"/>
</dbReference>
<dbReference type="Proteomes" id="UP000007151">
    <property type="component" value="Unassembled WGS sequence"/>
</dbReference>
<proteinExistence type="predicted"/>
<dbReference type="Pfam" id="PF18036">
    <property type="entry name" value="Ubiquitin_4"/>
    <property type="match status" value="1"/>
</dbReference>
<keyword evidence="1" id="KW-0687">Ribonucleoprotein</keyword>
<dbReference type="InterPro" id="IPR040610">
    <property type="entry name" value="SNRNP25_ubiquitin"/>
</dbReference>
<dbReference type="GO" id="GO:0005689">
    <property type="term" value="C:U12-type spliceosomal complex"/>
    <property type="evidence" value="ECO:0007669"/>
    <property type="project" value="TreeGrafter"/>
</dbReference>
<sequence length="150" mass="17397">MDEMISIAKEVSHDEVLEITKSLLSTLFKSDSLLSDLPSDIILEEILSQTAVEHGQSITVIVSREDEQPLKVIVPQNSTVRELKKAVARHFELYQQRMGNRVKISWRYIWKTYSLNYDSLTLDKDDSKITDYGVTNKVILTFKKIRRKPR</sequence>
<gene>
    <name evidence="1" type="ORF">KGM_210905</name>
</gene>
<organism evidence="1 2">
    <name type="scientific">Danaus plexippus plexippus</name>
    <dbReference type="NCBI Taxonomy" id="278856"/>
    <lineage>
        <taxon>Eukaryota</taxon>
        <taxon>Metazoa</taxon>
        <taxon>Ecdysozoa</taxon>
        <taxon>Arthropoda</taxon>
        <taxon>Hexapoda</taxon>
        <taxon>Insecta</taxon>
        <taxon>Pterygota</taxon>
        <taxon>Neoptera</taxon>
        <taxon>Endopterygota</taxon>
        <taxon>Lepidoptera</taxon>
        <taxon>Glossata</taxon>
        <taxon>Ditrysia</taxon>
        <taxon>Papilionoidea</taxon>
        <taxon>Nymphalidae</taxon>
        <taxon>Danainae</taxon>
        <taxon>Danaini</taxon>
        <taxon>Danaina</taxon>
        <taxon>Danaus</taxon>
        <taxon>Danaus</taxon>
    </lineage>
</organism>
<dbReference type="InterPro" id="IPR029071">
    <property type="entry name" value="Ubiquitin-like_domsf"/>
</dbReference>
<dbReference type="EMBL" id="AGBW02014499">
    <property type="protein sequence ID" value="OWR41566.1"/>
    <property type="molecule type" value="Genomic_DNA"/>
</dbReference>
<dbReference type="CDD" id="cd17058">
    <property type="entry name" value="Ubl_SNRNP25"/>
    <property type="match status" value="1"/>
</dbReference>
<name>A0A212EJA4_DANPL</name>
<evidence type="ECO:0000313" key="2">
    <source>
        <dbReference type="Proteomes" id="UP000007151"/>
    </source>
</evidence>
<reference evidence="1 2" key="1">
    <citation type="journal article" date="2011" name="Cell">
        <title>The monarch butterfly genome yields insights into long-distance migration.</title>
        <authorList>
            <person name="Zhan S."/>
            <person name="Merlin C."/>
            <person name="Boore J.L."/>
            <person name="Reppert S.M."/>
        </authorList>
    </citation>
    <scope>NUCLEOTIDE SEQUENCE [LARGE SCALE GENOMIC DNA]</scope>
    <source>
        <strain evidence="1">F-2</strain>
    </source>
</reference>
<dbReference type="eggNOG" id="ENOG502RXSI">
    <property type="taxonomic scope" value="Eukaryota"/>
</dbReference>
<dbReference type="STRING" id="278856.A0A212EJA4"/>
<evidence type="ECO:0000313" key="1">
    <source>
        <dbReference type="EMBL" id="OWR41566.1"/>
    </source>
</evidence>
<dbReference type="PANTHER" id="PTHR14942:SF0">
    <property type="entry name" value="U11_U12 SMALL NUCLEAR RIBONUCLEOPROTEIN 25 KDA PROTEIN"/>
    <property type="match status" value="1"/>
</dbReference>
<dbReference type="InterPro" id="IPR039690">
    <property type="entry name" value="SNRNP25"/>
</dbReference>
<accession>A0A212EJA4</accession>
<comment type="caution">
    <text evidence="1">The sequence shown here is derived from an EMBL/GenBank/DDBJ whole genome shotgun (WGS) entry which is preliminary data.</text>
</comment>
<dbReference type="KEGG" id="dpl:KGM_210905"/>
<dbReference type="GO" id="GO:0000398">
    <property type="term" value="P:mRNA splicing, via spliceosome"/>
    <property type="evidence" value="ECO:0007669"/>
    <property type="project" value="InterPro"/>
</dbReference>
<keyword evidence="2" id="KW-1185">Reference proteome</keyword>
<dbReference type="AlphaFoldDB" id="A0A212EJA4"/>
<dbReference type="PANTHER" id="PTHR14942">
    <property type="entry name" value="U11/U12 SMALL NUCLEAR RIBONUCLEOPROTEIN 25 KDA PROTEIN"/>
    <property type="match status" value="1"/>
</dbReference>
<dbReference type="Gene3D" id="3.10.20.90">
    <property type="entry name" value="Phosphatidylinositol 3-kinase Catalytic Subunit, Chain A, domain 1"/>
    <property type="match status" value="1"/>
</dbReference>
<protein>
    <submittedName>
        <fullName evidence="1">U11/U12 small nuclear ribonucleoprotein</fullName>
    </submittedName>
</protein>
<dbReference type="OrthoDB" id="72819at2759"/>